<sequence length="390" mass="42308">MYTVKTLNNISKMGLDLLPSDKYTVSENVENPDAIIVRSANMLDMELPSNLKAIARAGAGVNNIPIDKCSEKGIIVFNTPGANANAVKELVLTALFLSSRHIYQGMNWAKTLIGKGDEVGKLVEKGKSQFEGPEIKGKRIGVIGLGAVGVMVANDALALGMDVIGYDPFISISSAWGLSCNVIRASSLDNLIATSDYISIHIPLSSKTKGMFNKDKFNIMKKGARLINLARGELVETCDVLEALDKGILSCYVTDFPCEELLKHEGVINIPHLGASTPESEENCAIMAALQVKDFLENGTVRNSINFPDCELEHSGNLRLTTVHSNIPNMIGQITTILAQNKINIANMLTHQKEELAYSIIDIDAALSADVVERIKKIEGLRMVRVLCNP</sequence>
<dbReference type="GO" id="GO:0004617">
    <property type="term" value="F:phosphoglycerate dehydrogenase activity"/>
    <property type="evidence" value="ECO:0007669"/>
    <property type="project" value="UniProtKB-EC"/>
</dbReference>
<protein>
    <recommendedName>
        <fullName evidence="6">D-3-phosphoglycerate dehydrogenase</fullName>
        <ecNumber evidence="4">1.1.1.399</ecNumber>
        <ecNumber evidence="5">1.1.1.95</ecNumber>
    </recommendedName>
    <alternativeName>
        <fullName evidence="9">2-oxoglutarate reductase</fullName>
    </alternativeName>
</protein>
<evidence type="ECO:0000256" key="11">
    <source>
        <dbReference type="ARBA" id="ARBA00048731"/>
    </source>
</evidence>
<evidence type="ECO:0000256" key="10">
    <source>
        <dbReference type="ARBA" id="ARBA00048126"/>
    </source>
</evidence>
<keyword evidence="15" id="KW-1185">Reference proteome</keyword>
<evidence type="ECO:0000256" key="2">
    <source>
        <dbReference type="ARBA" id="ARBA00005216"/>
    </source>
</evidence>
<evidence type="ECO:0000256" key="5">
    <source>
        <dbReference type="ARBA" id="ARBA00013143"/>
    </source>
</evidence>
<evidence type="ECO:0000313" key="15">
    <source>
        <dbReference type="Proteomes" id="UP000050326"/>
    </source>
</evidence>
<comment type="function">
    <text evidence="1">Catalyzes the reversible oxidation of 3-phospho-D-glycerate to 3-phosphonooxypyruvate, the first step of the phosphorylated L-serine biosynthesis pathway. Also catalyzes the reversible oxidation of 2-hydroxyglutarate to 2-oxoglutarate.</text>
</comment>
<dbReference type="Pfam" id="PF00389">
    <property type="entry name" value="2-Hacid_dh"/>
    <property type="match status" value="1"/>
</dbReference>
<keyword evidence="7 12" id="KW-0560">Oxidoreductase</keyword>
<dbReference type="SUPFAM" id="SSF51735">
    <property type="entry name" value="NAD(P)-binding Rossmann-fold domains"/>
    <property type="match status" value="1"/>
</dbReference>
<dbReference type="EC" id="1.1.1.95" evidence="5"/>
<evidence type="ECO:0000256" key="9">
    <source>
        <dbReference type="ARBA" id="ARBA00030455"/>
    </source>
</evidence>
<comment type="caution">
    <text evidence="14">The sequence shown here is derived from an EMBL/GenBank/DDBJ whole genome shotgun (WGS) entry which is preliminary data.</text>
</comment>
<dbReference type="PROSITE" id="PS00065">
    <property type="entry name" value="D_2_HYDROXYACID_DH_1"/>
    <property type="match status" value="1"/>
</dbReference>
<reference evidence="14 15" key="1">
    <citation type="submission" date="2015-09" db="EMBL/GenBank/DDBJ databases">
        <title>Genome sequence of Oxobacter pfennigii DSM 3222.</title>
        <authorList>
            <person name="Poehlein A."/>
            <person name="Bengelsdorf F.R."/>
            <person name="Schiel-Bengelsdorf B."/>
            <person name="Duerre P."/>
            <person name="Daniel R."/>
        </authorList>
    </citation>
    <scope>NUCLEOTIDE SEQUENCE [LARGE SCALE GENOMIC DNA]</scope>
    <source>
        <strain evidence="14 15">DSM 3222</strain>
    </source>
</reference>
<dbReference type="EMBL" id="LKET01000068">
    <property type="protein sequence ID" value="KPU42315.1"/>
    <property type="molecule type" value="Genomic_DNA"/>
</dbReference>
<dbReference type="PROSITE" id="PS00671">
    <property type="entry name" value="D_2_HYDROXYACID_DH_3"/>
    <property type="match status" value="1"/>
</dbReference>
<evidence type="ECO:0000256" key="3">
    <source>
        <dbReference type="ARBA" id="ARBA00005854"/>
    </source>
</evidence>
<evidence type="ECO:0000256" key="1">
    <source>
        <dbReference type="ARBA" id="ARBA00003800"/>
    </source>
</evidence>
<gene>
    <name evidence="14" type="primary">serA</name>
    <name evidence="14" type="ORF">OXPF_41000</name>
</gene>
<dbReference type="InterPro" id="IPR002912">
    <property type="entry name" value="ACT_dom"/>
</dbReference>
<dbReference type="InterPro" id="IPR006140">
    <property type="entry name" value="D-isomer_DH_NAD-bd"/>
</dbReference>
<dbReference type="STRING" id="36849.OXPF_41000"/>
<dbReference type="SUPFAM" id="SSF52283">
    <property type="entry name" value="Formate/glycerate dehydrogenase catalytic domain-like"/>
    <property type="match status" value="1"/>
</dbReference>
<dbReference type="GO" id="GO:0051287">
    <property type="term" value="F:NAD binding"/>
    <property type="evidence" value="ECO:0007669"/>
    <property type="project" value="InterPro"/>
</dbReference>
<dbReference type="CDD" id="cd12174">
    <property type="entry name" value="PGDH_like_3"/>
    <property type="match status" value="1"/>
</dbReference>
<dbReference type="PATRIC" id="fig|36849.3.peg.4335"/>
<feature type="domain" description="ACT" evidence="13">
    <location>
        <begin position="319"/>
        <end position="389"/>
    </location>
</feature>
<comment type="pathway">
    <text evidence="2">Amino-acid biosynthesis; L-serine biosynthesis; L-serine from 3-phospho-D-glycerate: step 1/3.</text>
</comment>
<dbReference type="PROSITE" id="PS51671">
    <property type="entry name" value="ACT"/>
    <property type="match status" value="1"/>
</dbReference>
<dbReference type="Proteomes" id="UP000050326">
    <property type="component" value="Unassembled WGS sequence"/>
</dbReference>
<name>A0A0P8W1L0_9CLOT</name>
<dbReference type="Gene3D" id="3.30.70.260">
    <property type="match status" value="1"/>
</dbReference>
<dbReference type="PANTHER" id="PTHR42938">
    <property type="entry name" value="FORMATE DEHYDROGENASE 1"/>
    <property type="match status" value="1"/>
</dbReference>
<dbReference type="UniPathway" id="UPA00135">
    <property type="reaction ID" value="UER00196"/>
</dbReference>
<dbReference type="OrthoDB" id="9805416at2"/>
<dbReference type="SUPFAM" id="SSF55021">
    <property type="entry name" value="ACT-like"/>
    <property type="match status" value="1"/>
</dbReference>
<comment type="catalytic activity">
    <reaction evidence="11">
        <text>(2R)-3-phosphoglycerate + NAD(+) = 3-phosphooxypyruvate + NADH + H(+)</text>
        <dbReference type="Rhea" id="RHEA:12641"/>
        <dbReference type="ChEBI" id="CHEBI:15378"/>
        <dbReference type="ChEBI" id="CHEBI:18110"/>
        <dbReference type="ChEBI" id="CHEBI:57540"/>
        <dbReference type="ChEBI" id="CHEBI:57945"/>
        <dbReference type="ChEBI" id="CHEBI:58272"/>
        <dbReference type="EC" id="1.1.1.95"/>
    </reaction>
</comment>
<evidence type="ECO:0000256" key="6">
    <source>
        <dbReference type="ARBA" id="ARBA00021582"/>
    </source>
</evidence>
<dbReference type="InterPro" id="IPR029753">
    <property type="entry name" value="D-isomer_DH_CS"/>
</dbReference>
<dbReference type="InterPro" id="IPR036291">
    <property type="entry name" value="NAD(P)-bd_dom_sf"/>
</dbReference>
<evidence type="ECO:0000259" key="13">
    <source>
        <dbReference type="PROSITE" id="PS51671"/>
    </source>
</evidence>
<evidence type="ECO:0000256" key="7">
    <source>
        <dbReference type="ARBA" id="ARBA00023002"/>
    </source>
</evidence>
<evidence type="ECO:0000256" key="4">
    <source>
        <dbReference type="ARBA" id="ARBA00013001"/>
    </source>
</evidence>
<evidence type="ECO:0000256" key="8">
    <source>
        <dbReference type="ARBA" id="ARBA00023027"/>
    </source>
</evidence>
<dbReference type="EC" id="1.1.1.399" evidence="4"/>
<dbReference type="Gene3D" id="3.40.50.720">
    <property type="entry name" value="NAD(P)-binding Rossmann-like Domain"/>
    <property type="match status" value="2"/>
</dbReference>
<dbReference type="InterPro" id="IPR029752">
    <property type="entry name" value="D-isomer_DH_CS1"/>
</dbReference>
<dbReference type="InterPro" id="IPR006139">
    <property type="entry name" value="D-isomer_2_OHA_DH_cat_dom"/>
</dbReference>
<comment type="catalytic activity">
    <reaction evidence="10">
        <text>(R)-2-hydroxyglutarate + NAD(+) = 2-oxoglutarate + NADH + H(+)</text>
        <dbReference type="Rhea" id="RHEA:49612"/>
        <dbReference type="ChEBI" id="CHEBI:15378"/>
        <dbReference type="ChEBI" id="CHEBI:15801"/>
        <dbReference type="ChEBI" id="CHEBI:16810"/>
        <dbReference type="ChEBI" id="CHEBI:57540"/>
        <dbReference type="ChEBI" id="CHEBI:57945"/>
        <dbReference type="EC" id="1.1.1.399"/>
    </reaction>
</comment>
<evidence type="ECO:0000313" key="14">
    <source>
        <dbReference type="EMBL" id="KPU42315.1"/>
    </source>
</evidence>
<organism evidence="14 15">
    <name type="scientific">Oxobacter pfennigii</name>
    <dbReference type="NCBI Taxonomy" id="36849"/>
    <lineage>
        <taxon>Bacteria</taxon>
        <taxon>Bacillati</taxon>
        <taxon>Bacillota</taxon>
        <taxon>Clostridia</taxon>
        <taxon>Eubacteriales</taxon>
        <taxon>Clostridiaceae</taxon>
        <taxon>Oxobacter</taxon>
    </lineage>
</organism>
<evidence type="ECO:0000256" key="12">
    <source>
        <dbReference type="RuleBase" id="RU003719"/>
    </source>
</evidence>
<dbReference type="RefSeq" id="WP_054877041.1">
    <property type="nucleotide sequence ID" value="NZ_LKET01000068.1"/>
</dbReference>
<accession>A0A0P8W1L0</accession>
<keyword evidence="8" id="KW-0520">NAD</keyword>
<dbReference type="AlphaFoldDB" id="A0A0P8W1L0"/>
<comment type="similarity">
    <text evidence="3 12">Belongs to the D-isomer specific 2-hydroxyacid dehydrogenase family.</text>
</comment>
<dbReference type="PANTHER" id="PTHR42938:SF47">
    <property type="entry name" value="HYDROXYPYRUVATE REDUCTASE"/>
    <property type="match status" value="1"/>
</dbReference>
<dbReference type="Pfam" id="PF02826">
    <property type="entry name" value="2-Hacid_dh_C"/>
    <property type="match status" value="1"/>
</dbReference>
<dbReference type="InterPro" id="IPR045865">
    <property type="entry name" value="ACT-like_dom_sf"/>
</dbReference>
<proteinExistence type="inferred from homology"/>